<proteinExistence type="predicted"/>
<dbReference type="RefSeq" id="WP_126841910.1">
    <property type="nucleotide sequence ID" value="NZ_PIQH01000006.1"/>
</dbReference>
<evidence type="ECO:0000256" key="1">
    <source>
        <dbReference type="SAM" id="MobiDB-lite"/>
    </source>
</evidence>
<keyword evidence="3" id="KW-1185">Reference proteome</keyword>
<dbReference type="Proteomes" id="UP000287996">
    <property type="component" value="Unassembled WGS sequence"/>
</dbReference>
<evidence type="ECO:0000313" key="3">
    <source>
        <dbReference type="Proteomes" id="UP000287996"/>
    </source>
</evidence>
<dbReference type="AlphaFoldDB" id="A0A432ZQB9"/>
<evidence type="ECO:0008006" key="4">
    <source>
        <dbReference type="Google" id="ProtNLM"/>
    </source>
</evidence>
<comment type="caution">
    <text evidence="2">The sequence shown here is derived from an EMBL/GenBank/DDBJ whole genome shotgun (WGS) entry which is preliminary data.</text>
</comment>
<gene>
    <name evidence="2" type="ORF">CWI84_07165</name>
</gene>
<feature type="compositionally biased region" description="Basic and acidic residues" evidence="1">
    <location>
        <begin position="108"/>
        <end position="128"/>
    </location>
</feature>
<organism evidence="2 3">
    <name type="scientific">Idiomarina tyrosinivorans</name>
    <dbReference type="NCBI Taxonomy" id="1445662"/>
    <lineage>
        <taxon>Bacteria</taxon>
        <taxon>Pseudomonadati</taxon>
        <taxon>Pseudomonadota</taxon>
        <taxon>Gammaproteobacteria</taxon>
        <taxon>Alteromonadales</taxon>
        <taxon>Idiomarinaceae</taxon>
        <taxon>Idiomarina</taxon>
    </lineage>
</organism>
<protein>
    <recommendedName>
        <fullName evidence="4">DUF721 domain-containing protein</fullName>
    </recommendedName>
</protein>
<dbReference type="InterPro" id="IPR007922">
    <property type="entry name" value="DciA-like"/>
</dbReference>
<sequence length="152" mass="17029">MADRPKTTSALVATGLTENSSQLRQYQSFAEQFKRWQKQLVDCLDNELANHCRVVRIKGDTLIVSVSSAAWATRLKFQQGAIITHFSKDATIAPLRHVDIRIHPEAFARQEQQKNDESDTAKRLRKLAEGSTGALREQLLALAERAASADKK</sequence>
<dbReference type="EMBL" id="PIQH01000006">
    <property type="protein sequence ID" value="RUO80073.1"/>
    <property type="molecule type" value="Genomic_DNA"/>
</dbReference>
<name>A0A432ZQB9_9GAMM</name>
<dbReference type="Pfam" id="PF05258">
    <property type="entry name" value="DciA"/>
    <property type="match status" value="1"/>
</dbReference>
<dbReference type="OrthoDB" id="6238287at2"/>
<dbReference type="PANTHER" id="PTHR36456">
    <property type="entry name" value="UPF0232 PROTEIN SCO3875"/>
    <property type="match status" value="1"/>
</dbReference>
<accession>A0A432ZQB9</accession>
<evidence type="ECO:0000313" key="2">
    <source>
        <dbReference type="EMBL" id="RUO80073.1"/>
    </source>
</evidence>
<feature type="region of interest" description="Disordered" evidence="1">
    <location>
        <begin position="108"/>
        <end position="129"/>
    </location>
</feature>
<reference evidence="2 3" key="1">
    <citation type="journal article" date="2011" name="Front. Microbiol.">
        <title>Genomic signatures of strain selection and enhancement in Bacillus atrophaeus var. globigii, a historical biowarfare simulant.</title>
        <authorList>
            <person name="Gibbons H.S."/>
            <person name="Broomall S.M."/>
            <person name="McNew L.A."/>
            <person name="Daligault H."/>
            <person name="Chapman C."/>
            <person name="Bruce D."/>
            <person name="Karavis M."/>
            <person name="Krepps M."/>
            <person name="McGregor P.A."/>
            <person name="Hong C."/>
            <person name="Park K.H."/>
            <person name="Akmal A."/>
            <person name="Feldman A."/>
            <person name="Lin J.S."/>
            <person name="Chang W.E."/>
            <person name="Higgs B.W."/>
            <person name="Demirev P."/>
            <person name="Lindquist J."/>
            <person name="Liem A."/>
            <person name="Fochler E."/>
            <person name="Read T.D."/>
            <person name="Tapia R."/>
            <person name="Johnson S."/>
            <person name="Bishop-Lilly K.A."/>
            <person name="Detter C."/>
            <person name="Han C."/>
            <person name="Sozhamannan S."/>
            <person name="Rosenzweig C.N."/>
            <person name="Skowronski E.W."/>
        </authorList>
    </citation>
    <scope>NUCLEOTIDE SEQUENCE [LARGE SCALE GENOMIC DNA]</scope>
    <source>
        <strain evidence="2 3">CC-PW-9</strain>
    </source>
</reference>
<dbReference type="PANTHER" id="PTHR36456:SF1">
    <property type="entry name" value="UPF0232 PROTEIN SCO3875"/>
    <property type="match status" value="1"/>
</dbReference>